<proteinExistence type="predicted"/>
<name>A0ABR3LEH9_9TELE</name>
<dbReference type="Proteomes" id="UP001558613">
    <property type="component" value="Unassembled WGS sequence"/>
</dbReference>
<evidence type="ECO:0000313" key="1">
    <source>
        <dbReference type="EMBL" id="KAL1250109.1"/>
    </source>
</evidence>
<reference evidence="1 2" key="1">
    <citation type="submission" date="2023-09" db="EMBL/GenBank/DDBJ databases">
        <authorList>
            <person name="Wang M."/>
        </authorList>
    </citation>
    <scope>NUCLEOTIDE SEQUENCE [LARGE SCALE GENOMIC DNA]</scope>
    <source>
        <strain evidence="1">GT-2023</strain>
        <tissue evidence="1">Liver</tissue>
    </source>
</reference>
<dbReference type="EMBL" id="JAYMGO010000023">
    <property type="protein sequence ID" value="KAL1250109.1"/>
    <property type="molecule type" value="Genomic_DNA"/>
</dbReference>
<protein>
    <submittedName>
        <fullName evidence="1">Uncharacterized protein</fullName>
    </submittedName>
</protein>
<organism evidence="1 2">
    <name type="scientific">Cirrhinus molitorella</name>
    <name type="common">mud carp</name>
    <dbReference type="NCBI Taxonomy" id="172907"/>
    <lineage>
        <taxon>Eukaryota</taxon>
        <taxon>Metazoa</taxon>
        <taxon>Chordata</taxon>
        <taxon>Craniata</taxon>
        <taxon>Vertebrata</taxon>
        <taxon>Euteleostomi</taxon>
        <taxon>Actinopterygii</taxon>
        <taxon>Neopterygii</taxon>
        <taxon>Teleostei</taxon>
        <taxon>Ostariophysi</taxon>
        <taxon>Cypriniformes</taxon>
        <taxon>Cyprinidae</taxon>
        <taxon>Labeoninae</taxon>
        <taxon>Labeonini</taxon>
        <taxon>Cirrhinus</taxon>
    </lineage>
</organism>
<sequence>MRRAEGEDPRTATDGPQWRSQVVNFLLGTSVSLSICHILRGEAPVSVECGHLSFPVIRWEVMDCAPVFHIRMLLM</sequence>
<evidence type="ECO:0000313" key="2">
    <source>
        <dbReference type="Proteomes" id="UP001558613"/>
    </source>
</evidence>
<comment type="caution">
    <text evidence="1">The sequence shown here is derived from an EMBL/GenBank/DDBJ whole genome shotgun (WGS) entry which is preliminary data.</text>
</comment>
<gene>
    <name evidence="1" type="ORF">QQF64_021114</name>
</gene>
<accession>A0ABR3LEH9</accession>
<keyword evidence="2" id="KW-1185">Reference proteome</keyword>